<feature type="compositionally biased region" description="Polar residues" evidence="6">
    <location>
        <begin position="277"/>
        <end position="318"/>
    </location>
</feature>
<accession>A0A174ASQ2</accession>
<feature type="compositionally biased region" description="Low complexity" evidence="6">
    <location>
        <begin position="330"/>
        <end position="348"/>
    </location>
</feature>
<protein>
    <submittedName>
        <fullName evidence="10">LPXTG-motif cell wall anchor domain-containing protein</fullName>
    </submittedName>
</protein>
<evidence type="ECO:0000256" key="7">
    <source>
        <dbReference type="SAM" id="Phobius"/>
    </source>
</evidence>
<dbReference type="RefSeq" id="WP_055653730.1">
    <property type="nucleotide sequence ID" value="NZ_CABIXC010000003.1"/>
</dbReference>
<feature type="compositionally biased region" description="Basic and acidic residues" evidence="6">
    <location>
        <begin position="372"/>
        <end position="387"/>
    </location>
</feature>
<keyword evidence="4 8" id="KW-0732">Signal</keyword>
<organism evidence="10 11">
    <name type="scientific">Hungatella hathewayi</name>
    <dbReference type="NCBI Taxonomy" id="154046"/>
    <lineage>
        <taxon>Bacteria</taxon>
        <taxon>Bacillati</taxon>
        <taxon>Bacillota</taxon>
        <taxon>Clostridia</taxon>
        <taxon>Lachnospirales</taxon>
        <taxon>Lachnospiraceae</taxon>
        <taxon>Hungatella</taxon>
    </lineage>
</organism>
<feature type="region of interest" description="Disordered" evidence="6">
    <location>
        <begin position="2837"/>
        <end position="2861"/>
    </location>
</feature>
<feature type="compositionally biased region" description="Acidic residues" evidence="6">
    <location>
        <begin position="402"/>
        <end position="412"/>
    </location>
</feature>
<comment type="subcellular location">
    <subcellularLocation>
        <location evidence="1">Cell envelope</location>
    </subcellularLocation>
</comment>
<dbReference type="Pfam" id="PF18998">
    <property type="entry name" value="Flg_new_2"/>
    <property type="match status" value="2"/>
</dbReference>
<dbReference type="EMBL" id="CYZE01000003">
    <property type="protein sequence ID" value="CUN91517.1"/>
    <property type="molecule type" value="Genomic_DNA"/>
</dbReference>
<evidence type="ECO:0000256" key="3">
    <source>
        <dbReference type="ARBA" id="ARBA00022525"/>
    </source>
</evidence>
<name>A0A174ASQ2_9FIRM</name>
<dbReference type="Gene3D" id="2.60.40.4270">
    <property type="entry name" value="Listeria-Bacteroides repeat domain"/>
    <property type="match status" value="2"/>
</dbReference>
<dbReference type="InterPro" id="IPR019931">
    <property type="entry name" value="LPXTG_anchor"/>
</dbReference>
<evidence type="ECO:0000313" key="11">
    <source>
        <dbReference type="Proteomes" id="UP000095651"/>
    </source>
</evidence>
<keyword evidence="5" id="KW-0572">Peptidoglycan-anchor</keyword>
<keyword evidence="7" id="KW-1133">Transmembrane helix</keyword>
<feature type="compositionally biased region" description="Gly residues" evidence="6">
    <location>
        <begin position="2837"/>
        <end position="2846"/>
    </location>
</feature>
<keyword evidence="3" id="KW-0964">Secreted</keyword>
<dbReference type="InterPro" id="IPR013378">
    <property type="entry name" value="InlB-like_B-rpt"/>
</dbReference>
<keyword evidence="7" id="KW-0812">Transmembrane</keyword>
<sequence>MKGLRKRFRRGLAGFLAFVLTMTSFNMVSWADVASAFDKENATFIMNGEDLRDSAQAAIDNGNEFNFEDLGADTSDRSLAKEYRKLFESGTVFEFSPSYDMDDEEYADGAELRMFIRVDDAYEGYQITGDEDIIFLYINDSASRITFRSKIDGYTTQKVTVKGNSSLLETNGAAVSGGENADAAQLPDADEETNSAEEMETPDADKETDLNGEVETSEAIKETDSNGEAETSEANKETEPEDAVETPEAKEGTESEETAETSAADTETEEKSEVPDANTSAAENSNLETGAGQSDAVQTPDANTAEENQTSENDTAAGQISEGDGNTGTSSDENAAASSSDNNSSADTSSDKVEQLSISRHLAYVLTTAISNHEETEEKANDSDDGKNSNAADLPADHQETAEEPQSEEADNTESGAEINEDPTIALPVETENSNDAVKEEEQTIVSSEEMSQADEEAGASGKPDEKESAVTVEPSTEVDEQEEKTVSGNTSGKTYGQIVLDESYYAKAYVTTLNKLHVDVSAEGYAVTYTVTPVGAATVKGAKSVPEGNDLSFTVKPQVGYMIDRVTANGEELEAVDDSEATDSNASSLAERYLVASVAEEQEIVVFMSETGEHPEFHYSRTLGDVVVSLHAEEGILPAGTVAKVTEVTEKVEEAVKEKTAEETGDDTSENTVLAYDIKLFAENDEGELEALDNSWSENGYVDVTFSGKAIEEKSAEAETVEIKHVDIGEVDVTADDVSKITAEEVQTMEDVSEVIEVPGDAKINEVAFEAEHFSIYTIYFSTTTSSEINIITVDTNGNVIGNINSGYYFSSGEKKSVESIAKEITPAGYEPDIATIGGKYSGGKVDTKYYDKSQAVSVIQRTGVVNKKLQYKVGNTAYKEMSSDTQDIYFWVNPKVVTITFNLNNGTGTVPQAITAQAGQTIDLPSSDGIHRNNYIMLGWAEQKDSNTVPKSTGNAIQIYSLNGKFEVPGKDVILYAAWAQTDGSRSNDTLVVAIRKDGLVPSEPTIRPDSENEFYTYITGSKGVSVGNILGYLNQAHTTAGVEAVSNNLKTSFLDYVNDLNSNNKYWNPDTHYIEWYVIKYQGNDSKWHIDGAIRDRSKVSLDYRPNCNDYTGHFPDSEQYTPGTMAAVSGAGTMTRPGYIFNGWDTEREGTGVRYYENDRIKMTQSVILYAQWIEKNTVSIYYKAVDTEPNVTGGEVSNKSENLNPDTGIAAGSTAKAYRGYRFVGWFKEAEAINKITENNTLSPQRPEEGWINNTTFYAVFAKDYSKTFNYTIEYYKDGEDQPFETVGPKQVYQYAPEVREVSYDNKPQGYRVDMNASTVLPFTVSETDNIIKVYYVTDETQKNFAYKINYYIKGGTTKVPGIETNPVTGKGYVNQVVKIEHPVVTTGYKVMAGQPTSLVVRGDGKSEETVYYEIDESQKDFAYKINYFIKGGTTKVPGINPNPVVGKGYINEEILVEHPNVTTGYKVMENQPTKLIVKEDGTAETTVFYEIDEGQKNFAYKINYFIKGGTTKVPGIEPNPAEGKGYINEVIKVKHPTVTTGYKVMKDQPTSLLVKEDGTAETTVFYEIDESQKDFAYKINYFIKGGTTKVPGIDPNPVEGTGYINEVITVKHPTVTTGYKVMKDQPTSLIVKEDGTAETTVFYEIDESQKDFAYKINYFIKGGTTKVPGIEPNPVVGKGYINEIITVEQPIVTTGYKVMENQPTSLMVKEDGTATATVYYEIDESQKDFAYKINYFIKGGTTKVPGINPNPVEGNGYINEVITIGHPIVTTGYKVMKGQPTSLVVKADGTAEETVYYEADEAQKDFAYKINYFIKGGTTKVPGIDPNPIEGKGYIDEVITIEHPTVKTGYKVMKDQPANLIVKADGKAEATVYYEIDESQKDFAYKIDYFIKGGTTKVPGINPNPVEGEGHINEVITIDHPTVTTGYKVMEDQPTSLIVKEDGTAKAIVYYEVDENQKNFGYKINYFIKGGTTKVPGIDPNPVVGKGYINEKILVEHPIVTTGYKVMENQPTSLVVKEDGTAEVTVYYEVDHKQKNFGYKINYFIKGGTIKVPGIEPNPVEGKGYINEVIAVEHPVVTTGYKVMKEQPTSLIVTEDGTAETTVFYEIDESQNNFSYKINYFIKGGTTKVPGIDPNPVEGTGYINEVITVDHPTVTTGYKVMKDQPTSLIIKEDEKAEATVYYEVDESQKDFAYKINYFIKGGTIKVPGIEPNPVEGKGYINEVITVEHPVVTTGYKVMENQPASLVVKEDGKTEATVYYEVDESQKDFAYKINYFIKGGTTKVPGIDPNPVEGKGFINEVINIKHPLITTGYKVMENQPTSLVVREDGTSEATVYYEVDEEQRDFSYKVNYFIKGGTTKVPGIEPNPVEGNGYINEVITVDHPVVNTGYKVMKNQPISLIVKADGTAEATVYYEVDKEQKFDYEIYYYIYGGTDAVPGITPNPFKGKGYLGEEINIIHPNVSSYGYRVMKDQPDKLVINGPEKTTQIIYYELRNDLITTINYYYDNVKADSETLRNFNAIYGDLILKDILIENEVTRLDGKHYVLDGIDGRDKRVTVKANDNVVNIYYALDEKGAGPDPNKPDQIPDKYQITFTYTASANGKVEGRLEEVVTREKEADGSFSTTNPAYPEALVTASADSGYRFVNWTSSEVGTVDGEPVSTFAAEADIRKAGFTTDSIFTAHFNAKDDTTYRVEYYYESQGRYPASKDNYEIRTGKTDAAVSVADSDKVKAGYVYDTTASNVESGIVKGDNSLVLKLYFKQQFTVTYRPGDHEFFTEQVIGGISYGDKTPEFTGIMDIRGKYVFNGWKPVVAENVTENAVYVAQWKYTGSSDGGNSGGGNTPNPDRPYVPGGPGETVTVEPGDVPLANLPESGPADNLILIDDGNVPLAGLPKTGDRTGAHAGLAALLSGFLLAAFTVLSSKKREEEK</sequence>
<dbReference type="InterPro" id="IPR044060">
    <property type="entry name" value="Bacterial_rp_domain"/>
</dbReference>
<feature type="transmembrane region" description="Helical" evidence="7">
    <location>
        <begin position="2906"/>
        <end position="2925"/>
    </location>
</feature>
<gene>
    <name evidence="10" type="ORF">ERS852407_01370</name>
</gene>
<feature type="region of interest" description="Disordered" evidence="6">
    <location>
        <begin position="170"/>
        <end position="354"/>
    </location>
</feature>
<evidence type="ECO:0000256" key="4">
    <source>
        <dbReference type="ARBA" id="ARBA00022729"/>
    </source>
</evidence>
<keyword evidence="2" id="KW-0134">Cell wall</keyword>
<keyword evidence="7" id="KW-0472">Membrane</keyword>
<reference evidence="10 11" key="1">
    <citation type="submission" date="2015-09" db="EMBL/GenBank/DDBJ databases">
        <authorList>
            <consortium name="Pathogen Informatics"/>
        </authorList>
    </citation>
    <scope>NUCLEOTIDE SEQUENCE [LARGE SCALE GENOMIC DNA]</scope>
    <source>
        <strain evidence="10 11">2789STDY5608850</strain>
    </source>
</reference>
<dbReference type="NCBIfam" id="NF033073">
    <property type="entry name" value="LPXTG_double"/>
    <property type="match status" value="1"/>
</dbReference>
<evidence type="ECO:0000256" key="5">
    <source>
        <dbReference type="ARBA" id="ARBA00023088"/>
    </source>
</evidence>
<dbReference type="Proteomes" id="UP000095651">
    <property type="component" value="Unassembled WGS sequence"/>
</dbReference>
<dbReference type="GO" id="GO:0030313">
    <property type="term" value="C:cell envelope"/>
    <property type="evidence" value="ECO:0007669"/>
    <property type="project" value="UniProtKB-SubCell"/>
</dbReference>
<dbReference type="InterPro" id="IPR042229">
    <property type="entry name" value="Listeria/Bacterioides_rpt_sf"/>
</dbReference>
<evidence type="ECO:0000256" key="2">
    <source>
        <dbReference type="ARBA" id="ARBA00022512"/>
    </source>
</evidence>
<evidence type="ECO:0000256" key="1">
    <source>
        <dbReference type="ARBA" id="ARBA00004196"/>
    </source>
</evidence>
<evidence type="ECO:0000256" key="8">
    <source>
        <dbReference type="SAM" id="SignalP"/>
    </source>
</evidence>
<evidence type="ECO:0000259" key="9">
    <source>
        <dbReference type="PROSITE" id="PS50847"/>
    </source>
</evidence>
<feature type="domain" description="Gram-positive cocci surface proteins LPxTG" evidence="9">
    <location>
        <begin position="2897"/>
        <end position="2934"/>
    </location>
</feature>
<dbReference type="Pfam" id="PF09479">
    <property type="entry name" value="Flg_new"/>
    <property type="match status" value="2"/>
</dbReference>
<evidence type="ECO:0000256" key="6">
    <source>
        <dbReference type="SAM" id="MobiDB-lite"/>
    </source>
</evidence>
<feature type="chain" id="PRO_5008017890" evidence="8">
    <location>
        <begin position="32"/>
        <end position="2934"/>
    </location>
</feature>
<feature type="signal peptide" evidence="8">
    <location>
        <begin position="1"/>
        <end position="31"/>
    </location>
</feature>
<feature type="compositionally biased region" description="Acidic residues" evidence="6">
    <location>
        <begin position="188"/>
        <end position="202"/>
    </location>
</feature>
<evidence type="ECO:0000313" key="10">
    <source>
        <dbReference type="EMBL" id="CUN91517.1"/>
    </source>
</evidence>
<proteinExistence type="predicted"/>
<feature type="region of interest" description="Disordered" evidence="6">
    <location>
        <begin position="369"/>
        <end position="494"/>
    </location>
</feature>
<dbReference type="PROSITE" id="PS50847">
    <property type="entry name" value="GRAM_POS_ANCHORING"/>
    <property type="match status" value="1"/>
</dbReference>